<dbReference type="Pfam" id="PF25281">
    <property type="entry name" value="MBL_MAP1B"/>
    <property type="match status" value="1"/>
</dbReference>
<keyword evidence="4" id="KW-1185">Reference proteome</keyword>
<feature type="region of interest" description="Disordered" evidence="1">
    <location>
        <begin position="567"/>
        <end position="625"/>
    </location>
</feature>
<feature type="region of interest" description="Disordered" evidence="1">
    <location>
        <begin position="215"/>
        <end position="435"/>
    </location>
</feature>
<dbReference type="InterPro" id="IPR026074">
    <property type="entry name" value="MAP1"/>
</dbReference>
<name>A0ABN7SU72_OIKDI</name>
<reference evidence="3 4" key="1">
    <citation type="submission" date="2021-04" db="EMBL/GenBank/DDBJ databases">
        <authorList>
            <person name="Bliznina A."/>
        </authorList>
    </citation>
    <scope>NUCLEOTIDE SEQUENCE [LARGE SCALE GENOMIC DNA]</scope>
</reference>
<evidence type="ECO:0000256" key="1">
    <source>
        <dbReference type="SAM" id="MobiDB-lite"/>
    </source>
</evidence>
<evidence type="ECO:0000313" key="3">
    <source>
        <dbReference type="EMBL" id="CAG5105018.1"/>
    </source>
</evidence>
<sequence length="977" mass="108514">MDTGNGSTTESVFWKYVTHVPRLDAILLSHVSKTTIPGIRSLIQRKLEEKEEEFPSANLIRGSPDIGNIFINYPGAPNGVKGEKIPEEAESLHFIKHGISKLGYSRNPIIAGKNNDPLTLFSEFGHGSLEMYIIGPYEHQLNDFRKKWPKGEEIDLSHASSSILLIFRQPDKPEVRLMFPGATETAQLASGIEKLRERIKDRSLITCLARPFSTSMNASKARQEEKSRSLSSYRNIRSKVDTSQPKSFSNRSSSLTRPKKSKPVVVQIEISPKDNEKLNKPQKPDPPKRRTIDAPTAASVFASKKSPPVDYSTKALKRTPKKTATSTASKKSKKDPETKARKRPSSIPLKASKIDMQVPPQKNDVNTVENDREAEELKSNPSEVIVSEPKQIALTEETPKTQEIIFSDNSHEPAAKTHDITEPDSEPERAGETEHEQAIIMTAPKLEMTPDSEEPVVVATIPSEIKAMKSSATVEDIKEITDEFVPELVEVKKKNEPAFMEPVSIHRALGEENPGSSHEDLANLNLDKDDNPPVFDSPDQEADFGNLSDQDFMARLVQEGIGKKTENVTTTILEEEESVDNESLETDDFEFSKTSPELNEPAKTPEGKLIDIEQPNNSDQQKSDEKVQAITNLLSKCFSTLENQETEDIEEKMPEPEWNFAAKEAEQKRQRGSLLLTSTVSVESNDYDFFSEGAATVIRKSSEATPTSFSSFFDSNRASTSSADRKDKPRTESLGSKANLTEGWSDEVRSPADGMHGLEKSDNRDSGDGLAASSGADINHVTQKEGFEMWKDVDDVFAGLNEKHRRVSGHSISPNSSVSEEPAVPQPPPVPDRILNEIPIGNTNNNNDSKRGRGRARAFDRPIYVDLTYVPDTTPERLADFSNLVRAKTYVLSSEVANREIFARVLFGIRKWATTDTETTIVSLGDESDADLWSMEYADVLQENNTIVVTSGQVLVDGQAVKLRVDNEHRNFVLTSL</sequence>
<feature type="region of interest" description="Disordered" evidence="1">
    <location>
        <begin position="807"/>
        <end position="855"/>
    </location>
</feature>
<feature type="compositionally biased region" description="Polar residues" evidence="1">
    <location>
        <begin position="229"/>
        <end position="256"/>
    </location>
</feature>
<feature type="region of interest" description="Disordered" evidence="1">
    <location>
        <begin position="700"/>
        <end position="774"/>
    </location>
</feature>
<dbReference type="PANTHER" id="PTHR13843:SF12">
    <property type="entry name" value="ATPASE F1_V1_A1 COMPLEX ALPHA_BETA SUBUNIT NUCLEOTIDE-BINDING DOMAIN-CONTAINING PROTEIN"/>
    <property type="match status" value="1"/>
</dbReference>
<feature type="compositionally biased region" description="Basic and acidic residues" evidence="1">
    <location>
        <begin position="746"/>
        <end position="767"/>
    </location>
</feature>
<gene>
    <name evidence="3" type="ORF">OKIOD_LOCUS10526</name>
</gene>
<dbReference type="Proteomes" id="UP001158576">
    <property type="component" value="Chromosome 1"/>
</dbReference>
<feature type="domain" description="Microtubule-associated protein 1A/B/S-like MBL-like" evidence="2">
    <location>
        <begin position="5"/>
        <end position="196"/>
    </location>
</feature>
<feature type="compositionally biased region" description="Basic and acidic residues" evidence="1">
    <location>
        <begin position="369"/>
        <end position="378"/>
    </location>
</feature>
<feature type="compositionally biased region" description="Basic and acidic residues" evidence="1">
    <location>
        <begin position="517"/>
        <end position="531"/>
    </location>
</feature>
<dbReference type="PANTHER" id="PTHR13843">
    <property type="entry name" value="MICROTUBULE-ASSOCIATED PROTEIN"/>
    <property type="match status" value="1"/>
</dbReference>
<evidence type="ECO:0000259" key="2">
    <source>
        <dbReference type="Pfam" id="PF25281"/>
    </source>
</evidence>
<feature type="compositionally biased region" description="Basic and acidic residues" evidence="1">
    <location>
        <begin position="409"/>
        <end position="435"/>
    </location>
</feature>
<feature type="compositionally biased region" description="Basic and acidic residues" evidence="1">
    <location>
        <begin position="271"/>
        <end position="292"/>
    </location>
</feature>
<protein>
    <submittedName>
        <fullName evidence="3">Oidioi.mRNA.OKI2018_I69.chr1.g1761.t1.cds</fullName>
    </submittedName>
</protein>
<feature type="compositionally biased region" description="Polar residues" evidence="1">
    <location>
        <begin position="703"/>
        <end position="722"/>
    </location>
</feature>
<evidence type="ECO:0000313" key="4">
    <source>
        <dbReference type="Proteomes" id="UP001158576"/>
    </source>
</evidence>
<proteinExistence type="predicted"/>
<accession>A0ABN7SU72</accession>
<dbReference type="InterPro" id="IPR057480">
    <property type="entry name" value="MAP1A/B/S-like_MBL"/>
</dbReference>
<organism evidence="3 4">
    <name type="scientific">Oikopleura dioica</name>
    <name type="common">Tunicate</name>
    <dbReference type="NCBI Taxonomy" id="34765"/>
    <lineage>
        <taxon>Eukaryota</taxon>
        <taxon>Metazoa</taxon>
        <taxon>Chordata</taxon>
        <taxon>Tunicata</taxon>
        <taxon>Appendicularia</taxon>
        <taxon>Copelata</taxon>
        <taxon>Oikopleuridae</taxon>
        <taxon>Oikopleura</taxon>
    </lineage>
</organism>
<feature type="compositionally biased region" description="Acidic residues" evidence="1">
    <location>
        <begin position="573"/>
        <end position="589"/>
    </location>
</feature>
<feature type="region of interest" description="Disordered" evidence="1">
    <location>
        <begin position="509"/>
        <end position="545"/>
    </location>
</feature>
<dbReference type="EMBL" id="OU015566">
    <property type="protein sequence ID" value="CAG5105018.1"/>
    <property type="molecule type" value="Genomic_DNA"/>
</dbReference>